<dbReference type="InterPro" id="IPR036249">
    <property type="entry name" value="Thioredoxin-like_sf"/>
</dbReference>
<evidence type="ECO:0000313" key="2">
    <source>
        <dbReference type="EMBL" id="SOB71047.1"/>
    </source>
</evidence>
<dbReference type="PANTHER" id="PTHR30041">
    <property type="entry name" value="ARSENATE REDUCTASE"/>
    <property type="match status" value="1"/>
</dbReference>
<protein>
    <submittedName>
        <fullName evidence="2">ArsC family profile</fullName>
    </submittedName>
</protein>
<dbReference type="PANTHER" id="PTHR30041:SF8">
    <property type="entry name" value="PROTEIN YFFB"/>
    <property type="match status" value="1"/>
</dbReference>
<sequence length="117" mass="13605">MKVLFVEYPKCSTCKKAGKWLKDHDVEFDDRHIVEENPTAEELKEWHAKSGLPLKRFFNTSGQVYRNNGIKDKLLGMSEEEQYALLATDGMLVKRPIVVGEDFVLVGFKEKEWEEKL</sequence>
<organism evidence="2 3">
    <name type="scientific">Anaerobutyricum hallii</name>
    <dbReference type="NCBI Taxonomy" id="39488"/>
    <lineage>
        <taxon>Bacteria</taxon>
        <taxon>Bacillati</taxon>
        <taxon>Bacillota</taxon>
        <taxon>Clostridia</taxon>
        <taxon>Lachnospirales</taxon>
        <taxon>Lachnospiraceae</taxon>
        <taxon>Anaerobutyricum</taxon>
    </lineage>
</organism>
<dbReference type="AlphaFoldDB" id="A0A285PP45"/>
<name>A0A285PP45_9FIRM</name>
<dbReference type="Proteomes" id="UP000217549">
    <property type="component" value="Chromosome I"/>
</dbReference>
<dbReference type="CDD" id="cd03036">
    <property type="entry name" value="ArsC_like"/>
    <property type="match status" value="1"/>
</dbReference>
<gene>
    <name evidence="2" type="ORF">EHLA_0282</name>
</gene>
<dbReference type="SUPFAM" id="SSF52833">
    <property type="entry name" value="Thioredoxin-like"/>
    <property type="match status" value="1"/>
</dbReference>
<dbReference type="PROSITE" id="PS51354">
    <property type="entry name" value="GLUTAREDOXIN_2"/>
    <property type="match status" value="1"/>
</dbReference>
<dbReference type="PROSITE" id="PS51353">
    <property type="entry name" value="ARSC"/>
    <property type="match status" value="1"/>
</dbReference>
<evidence type="ECO:0000256" key="1">
    <source>
        <dbReference type="PROSITE-ProRule" id="PRU01282"/>
    </source>
</evidence>
<accession>A0A285PP45</accession>
<dbReference type="InterPro" id="IPR006660">
    <property type="entry name" value="Arsenate_reductase-like"/>
</dbReference>
<dbReference type="KEGG" id="ehl:EHLA_0282"/>
<dbReference type="Pfam" id="PF03960">
    <property type="entry name" value="ArsC"/>
    <property type="match status" value="1"/>
</dbReference>
<dbReference type="STRING" id="39488.ERS852450_01032"/>
<dbReference type="NCBIfam" id="TIGR01617">
    <property type="entry name" value="arsC_related"/>
    <property type="match status" value="1"/>
</dbReference>
<dbReference type="InterPro" id="IPR006504">
    <property type="entry name" value="Tscrpt_reg_Spx/MgsR"/>
</dbReference>
<evidence type="ECO:0000313" key="3">
    <source>
        <dbReference type="Proteomes" id="UP000217549"/>
    </source>
</evidence>
<reference evidence="3" key="1">
    <citation type="submission" date="2017-09" db="EMBL/GenBank/DDBJ databases">
        <authorList>
            <person name="Shetty A S."/>
        </authorList>
    </citation>
    <scope>NUCLEOTIDE SEQUENCE [LARGE SCALE GENOMIC DNA]</scope>
</reference>
<keyword evidence="3" id="KW-1185">Reference proteome</keyword>
<proteinExistence type="inferred from homology"/>
<comment type="similarity">
    <text evidence="1">Belongs to the ArsC family.</text>
</comment>
<dbReference type="RefSeq" id="WP_096239034.1">
    <property type="nucleotide sequence ID" value="NZ_LT907978.1"/>
</dbReference>
<dbReference type="Gene3D" id="3.40.30.10">
    <property type="entry name" value="Glutaredoxin"/>
    <property type="match status" value="1"/>
</dbReference>
<dbReference type="EMBL" id="LT907978">
    <property type="protein sequence ID" value="SOB71047.1"/>
    <property type="molecule type" value="Genomic_DNA"/>
</dbReference>